<evidence type="ECO:0000313" key="2">
    <source>
        <dbReference type="EMBL" id="KAK3093699.1"/>
    </source>
</evidence>
<comment type="caution">
    <text evidence="2">The sequence shown here is derived from an EMBL/GenBank/DDBJ whole genome shotgun (WGS) entry which is preliminary data.</text>
</comment>
<gene>
    <name evidence="2" type="ORF">FSP39_019026</name>
</gene>
<proteinExistence type="predicted"/>
<dbReference type="Gene3D" id="2.120.10.30">
    <property type="entry name" value="TolB, C-terminal domain"/>
    <property type="match status" value="1"/>
</dbReference>
<organism evidence="2 3">
    <name type="scientific">Pinctada imbricata</name>
    <name type="common">Atlantic pearl-oyster</name>
    <name type="synonym">Pinctada martensii</name>
    <dbReference type="NCBI Taxonomy" id="66713"/>
    <lineage>
        <taxon>Eukaryota</taxon>
        <taxon>Metazoa</taxon>
        <taxon>Spiralia</taxon>
        <taxon>Lophotrochozoa</taxon>
        <taxon>Mollusca</taxon>
        <taxon>Bivalvia</taxon>
        <taxon>Autobranchia</taxon>
        <taxon>Pteriomorphia</taxon>
        <taxon>Pterioida</taxon>
        <taxon>Pterioidea</taxon>
        <taxon>Pteriidae</taxon>
        <taxon>Pinctada</taxon>
    </lineage>
</organism>
<dbReference type="InterPro" id="IPR011042">
    <property type="entry name" value="6-blade_b-propeller_TolB-like"/>
</dbReference>
<keyword evidence="1" id="KW-0175">Coiled coil</keyword>
<sequence>MTSYEKAADEVKRLSKERLQQLIQQFMKAHEIRLSEVDIRGRKDVTTIERKKQELKTNLEEVKAAVEKAKSAPVDASFFQIIDELSKVCSRAPGKIICPGKPSFTESNIKLSSHDILGSTNYGPKKILLNASTRDQYRDMVGTSLAPLIVEVKILKRINDINAQFMVHVPEEGVWIYNSCAKSIDVYNENFTRTKNSKIDFSCHGMELFGRKEILTMDRVNNRLMRLSSSGTITFLCNIDEYWCDICVNNKQQIVVGAMDEDDCDVEIFGWKLKLYSPDASSVLQETKEDNIFAGHNIAAIRQTVSGHYVVAIDERVICFSEDLQKKWRYKFETEYFVGTITSLCCDEYNNIIVGDSYKNEIVMLSIDGKRVGTLLTEQDGICKPLSMDVDGKGRLWIGQKENVLIASNLK</sequence>
<evidence type="ECO:0000256" key="1">
    <source>
        <dbReference type="SAM" id="Coils"/>
    </source>
</evidence>
<name>A0AA89BSA5_PINIB</name>
<dbReference type="EMBL" id="VSWD01000009">
    <property type="protein sequence ID" value="KAK3093699.1"/>
    <property type="molecule type" value="Genomic_DNA"/>
</dbReference>
<protein>
    <submittedName>
        <fullName evidence="2">Uncharacterized protein</fullName>
    </submittedName>
</protein>
<reference evidence="2" key="1">
    <citation type="submission" date="2019-08" db="EMBL/GenBank/DDBJ databases">
        <title>The improved chromosome-level genome for the pearl oyster Pinctada fucata martensii using PacBio sequencing and Hi-C.</title>
        <authorList>
            <person name="Zheng Z."/>
        </authorList>
    </citation>
    <scope>NUCLEOTIDE SEQUENCE</scope>
    <source>
        <strain evidence="2">ZZ-2019</strain>
        <tissue evidence="2">Adductor muscle</tissue>
    </source>
</reference>
<dbReference type="SUPFAM" id="SSF63825">
    <property type="entry name" value="YWTD domain"/>
    <property type="match status" value="1"/>
</dbReference>
<dbReference type="AlphaFoldDB" id="A0AA89BSA5"/>
<dbReference type="Proteomes" id="UP001186944">
    <property type="component" value="Unassembled WGS sequence"/>
</dbReference>
<evidence type="ECO:0000313" key="3">
    <source>
        <dbReference type="Proteomes" id="UP001186944"/>
    </source>
</evidence>
<accession>A0AA89BSA5</accession>
<feature type="coiled-coil region" evidence="1">
    <location>
        <begin position="45"/>
        <end position="72"/>
    </location>
</feature>
<keyword evidence="3" id="KW-1185">Reference proteome</keyword>